<dbReference type="EMBL" id="BARS01025202">
    <property type="protein sequence ID" value="GAG01538.1"/>
    <property type="molecule type" value="Genomic_DNA"/>
</dbReference>
<sequence length="72" mass="7392">MPLNDGVISAVAVGLGVAVAEGGDGVGATVSDVPVGVWTGSHPTRLSMTTRTPRNSERLAFRLFTKKLPTDG</sequence>
<protein>
    <submittedName>
        <fullName evidence="1">Uncharacterized protein</fullName>
    </submittedName>
</protein>
<dbReference type="AlphaFoldDB" id="X0UMJ4"/>
<comment type="caution">
    <text evidence="1">The sequence shown here is derived from an EMBL/GenBank/DDBJ whole genome shotgun (WGS) entry which is preliminary data.</text>
</comment>
<organism evidence="1">
    <name type="scientific">marine sediment metagenome</name>
    <dbReference type="NCBI Taxonomy" id="412755"/>
    <lineage>
        <taxon>unclassified sequences</taxon>
        <taxon>metagenomes</taxon>
        <taxon>ecological metagenomes</taxon>
    </lineage>
</organism>
<reference evidence="1" key="1">
    <citation type="journal article" date="2014" name="Front. Microbiol.">
        <title>High frequency of phylogenetically diverse reductive dehalogenase-homologous genes in deep subseafloor sedimentary metagenomes.</title>
        <authorList>
            <person name="Kawai M."/>
            <person name="Futagami T."/>
            <person name="Toyoda A."/>
            <person name="Takaki Y."/>
            <person name="Nishi S."/>
            <person name="Hori S."/>
            <person name="Arai W."/>
            <person name="Tsubouchi T."/>
            <person name="Morono Y."/>
            <person name="Uchiyama I."/>
            <person name="Ito T."/>
            <person name="Fujiyama A."/>
            <person name="Inagaki F."/>
            <person name="Takami H."/>
        </authorList>
    </citation>
    <scope>NUCLEOTIDE SEQUENCE</scope>
    <source>
        <strain evidence="1">Expedition CK06-06</strain>
    </source>
</reference>
<name>X0UMJ4_9ZZZZ</name>
<proteinExistence type="predicted"/>
<evidence type="ECO:0000313" key="1">
    <source>
        <dbReference type="EMBL" id="GAG01538.1"/>
    </source>
</evidence>
<gene>
    <name evidence="1" type="ORF">S01H1_39864</name>
</gene>
<accession>X0UMJ4</accession>